<dbReference type="WBParaSite" id="SBAD_0001346601-mRNA-1">
    <property type="protein sequence ID" value="SBAD_0001346601-mRNA-1"/>
    <property type="gene ID" value="SBAD_0001346601"/>
</dbReference>
<evidence type="ECO:0000313" key="2">
    <source>
        <dbReference type="Proteomes" id="UP000270296"/>
    </source>
</evidence>
<evidence type="ECO:0000313" key="3">
    <source>
        <dbReference type="WBParaSite" id="SBAD_0001346601-mRNA-1"/>
    </source>
</evidence>
<dbReference type="Proteomes" id="UP000270296">
    <property type="component" value="Unassembled WGS sequence"/>
</dbReference>
<reference evidence="1 2" key="2">
    <citation type="submission" date="2018-11" db="EMBL/GenBank/DDBJ databases">
        <authorList>
            <consortium name="Pathogen Informatics"/>
        </authorList>
    </citation>
    <scope>NUCLEOTIDE SEQUENCE [LARGE SCALE GENOMIC DNA]</scope>
</reference>
<evidence type="ECO:0000313" key="1">
    <source>
        <dbReference type="EMBL" id="VDP53638.1"/>
    </source>
</evidence>
<protein>
    <submittedName>
        <fullName evidence="3">Ubiquitin-like domain-containing protein</fullName>
    </submittedName>
</protein>
<gene>
    <name evidence="1" type="ORF">SBAD_LOCUS13050</name>
</gene>
<sequence length="172" mass="19196">MILLASLFVRSCRRTYTLSEERVADLHGGRRKAPMFPQNVQLRLYRKYTDVCQVAGKSLKCGCLQSLPKEGGELQKVPTQQQLPSDSIAVELDLKEKFLNSSTNRLQPDRSPSAMSNSLSRDFAFAIAKDKILRNSVLFSQSGLSGEDCDNDLLSFLGDSDLKIISVERTHV</sequence>
<dbReference type="EMBL" id="UZAM01019948">
    <property type="protein sequence ID" value="VDP53638.1"/>
    <property type="molecule type" value="Genomic_DNA"/>
</dbReference>
<reference evidence="3" key="1">
    <citation type="submission" date="2016-06" db="UniProtKB">
        <authorList>
            <consortium name="WormBaseParasite"/>
        </authorList>
    </citation>
    <scope>IDENTIFICATION</scope>
</reference>
<proteinExistence type="predicted"/>
<dbReference type="AlphaFoldDB" id="A0A183JB02"/>
<keyword evidence="2" id="KW-1185">Reference proteome</keyword>
<organism evidence="3">
    <name type="scientific">Soboliphyme baturini</name>
    <dbReference type="NCBI Taxonomy" id="241478"/>
    <lineage>
        <taxon>Eukaryota</taxon>
        <taxon>Metazoa</taxon>
        <taxon>Ecdysozoa</taxon>
        <taxon>Nematoda</taxon>
        <taxon>Enoplea</taxon>
        <taxon>Dorylaimia</taxon>
        <taxon>Dioctophymatida</taxon>
        <taxon>Dioctophymatoidea</taxon>
        <taxon>Soboliphymatidae</taxon>
        <taxon>Soboliphyme</taxon>
    </lineage>
</organism>
<accession>A0A183JB02</accession>
<name>A0A183JB02_9BILA</name>